<feature type="transmembrane region" description="Helical" evidence="10">
    <location>
        <begin position="131"/>
        <end position="148"/>
    </location>
</feature>
<evidence type="ECO:0000256" key="10">
    <source>
        <dbReference type="SAM" id="Phobius"/>
    </source>
</evidence>
<dbReference type="GO" id="GO:0005886">
    <property type="term" value="C:plasma membrane"/>
    <property type="evidence" value="ECO:0007669"/>
    <property type="project" value="TreeGrafter"/>
</dbReference>
<dbReference type="OrthoDB" id="196264at2759"/>
<feature type="transmembrane region" description="Helical" evidence="10">
    <location>
        <begin position="228"/>
        <end position="247"/>
    </location>
</feature>
<dbReference type="NCBIfam" id="TIGR00840">
    <property type="entry name" value="b_cpa1"/>
    <property type="match status" value="1"/>
</dbReference>
<evidence type="ECO:0000256" key="1">
    <source>
        <dbReference type="ARBA" id="ARBA00004141"/>
    </source>
</evidence>
<comment type="subcellular location">
    <subcellularLocation>
        <location evidence="1">Membrane</location>
        <topology evidence="1">Multi-pass membrane protein</topology>
    </subcellularLocation>
</comment>
<protein>
    <recommendedName>
        <fullName evidence="9">Sodium/hydrogen exchanger</fullName>
    </recommendedName>
</protein>
<dbReference type="PRINTS" id="PR01084">
    <property type="entry name" value="NAHEXCHNGR"/>
</dbReference>
<feature type="transmembrane region" description="Helical" evidence="10">
    <location>
        <begin position="363"/>
        <end position="382"/>
    </location>
</feature>
<reference evidence="12" key="1">
    <citation type="submission" date="2014-05" db="EMBL/GenBank/DDBJ databases">
        <authorList>
            <person name="Chronopoulou M."/>
        </authorList>
    </citation>
    <scope>NUCLEOTIDE SEQUENCE</scope>
    <source>
        <tissue evidence="12">Whole organism</tissue>
    </source>
</reference>
<sequence length="580" mass="65024">MGHVVDSLDILLYCFLLILTILTAWAFKHKRIRFLHESGLAVIYGLLIGFILRQFGSNTVSSTINVVPSSLSAYNSYKDNPPDNIFLALNGTSDRYVYKFDYRYISNDERELILGGDDDEILQRATFNPEIFFYILLPPIIFHAGYSMRKKHFFENMTAILTFALCGTVISTFVIGALIYTLVVVIGNIESLKFLDALYFGAIVSATDPVTVLAIFNDLQVDTMLHGLVLGESLLNDAVAIVLVGAIEKYSLISQNNGELFEIDALFTTLLDFFRIFVGSIILGALSGALTALVTKFTRLKEYPLLETSLFSLMSYGSYLMAEVSGLSGIVSVLFCGIFQAHYTFHNLSEESKRRSKQLFETLTFLTENFIFCYIGVSLFTFTRHRFDILFIIVAFISIALGRALNIYPLSALLNINSKKSIPFKFQHVMWFAGLRGAMAFALSVRNTAGDIRQIFFTTTCLITIVSVIFCGGFTTSVLTVLHIPVGVSNNRGDNNLDGDSNSEESELENWENHSWFTKKWKQFDYGFMKPLLTLSPVEGENGCFKFFSGENQAIESVGAANDIIQELRTQDDDRSRLEP</sequence>
<evidence type="ECO:0000256" key="8">
    <source>
        <dbReference type="ARBA" id="ARBA00023201"/>
    </source>
</evidence>
<evidence type="ECO:0000256" key="2">
    <source>
        <dbReference type="ARBA" id="ARBA00022448"/>
    </source>
</evidence>
<dbReference type="InterPro" id="IPR004709">
    <property type="entry name" value="NaH_exchanger"/>
</dbReference>
<dbReference type="GO" id="GO:0015385">
    <property type="term" value="F:sodium:proton antiporter activity"/>
    <property type="evidence" value="ECO:0007669"/>
    <property type="project" value="InterPro"/>
</dbReference>
<dbReference type="PANTHER" id="PTHR10110:SF187">
    <property type="entry name" value="SODIUM_HYDROGEN EXCHANGER"/>
    <property type="match status" value="1"/>
</dbReference>
<feature type="transmembrane region" description="Helical" evidence="10">
    <location>
        <begin position="160"/>
        <end position="186"/>
    </location>
</feature>
<organism evidence="12">
    <name type="scientific">Lepeophtheirus salmonis</name>
    <name type="common">Salmon louse</name>
    <name type="synonym">Caligus salmonis</name>
    <dbReference type="NCBI Taxonomy" id="72036"/>
    <lineage>
        <taxon>Eukaryota</taxon>
        <taxon>Metazoa</taxon>
        <taxon>Ecdysozoa</taxon>
        <taxon>Arthropoda</taxon>
        <taxon>Crustacea</taxon>
        <taxon>Multicrustacea</taxon>
        <taxon>Hexanauplia</taxon>
        <taxon>Copepoda</taxon>
        <taxon>Siphonostomatoida</taxon>
        <taxon>Caligidae</taxon>
        <taxon>Lepeophtheirus</taxon>
    </lineage>
</organism>
<dbReference type="GO" id="GO:0015386">
    <property type="term" value="F:potassium:proton antiporter activity"/>
    <property type="evidence" value="ECO:0007669"/>
    <property type="project" value="TreeGrafter"/>
</dbReference>
<dbReference type="GO" id="GO:0055037">
    <property type="term" value="C:recycling endosome"/>
    <property type="evidence" value="ECO:0007669"/>
    <property type="project" value="TreeGrafter"/>
</dbReference>
<comment type="similarity">
    <text evidence="9">Belongs to the monovalent cation:proton antiporter 1 (CPA1) transporter (TC 2.A.36) family.</text>
</comment>
<dbReference type="RefSeq" id="XP_071746094.1">
    <property type="nucleotide sequence ID" value="XM_071889993.1"/>
</dbReference>
<evidence type="ECO:0000256" key="3">
    <source>
        <dbReference type="ARBA" id="ARBA00022692"/>
    </source>
</evidence>
<dbReference type="GO" id="GO:0051453">
    <property type="term" value="P:regulation of intracellular pH"/>
    <property type="evidence" value="ECO:0007669"/>
    <property type="project" value="TreeGrafter"/>
</dbReference>
<feature type="transmembrane region" description="Helical" evidence="10">
    <location>
        <begin position="273"/>
        <end position="295"/>
    </location>
</feature>
<keyword evidence="7 10" id="KW-0472">Membrane</keyword>
<feature type="transmembrane region" description="Helical" evidence="10">
    <location>
        <begin position="428"/>
        <end position="445"/>
    </location>
</feature>
<keyword evidence="6 9" id="KW-0406">Ion transport</keyword>
<dbReference type="GO" id="GO:0098719">
    <property type="term" value="P:sodium ion import across plasma membrane"/>
    <property type="evidence" value="ECO:0007669"/>
    <property type="project" value="TreeGrafter"/>
</dbReference>
<dbReference type="PANTHER" id="PTHR10110">
    <property type="entry name" value="SODIUM/HYDROGEN EXCHANGER"/>
    <property type="match status" value="1"/>
</dbReference>
<feature type="transmembrane region" description="Helical" evidence="10">
    <location>
        <begin position="198"/>
        <end position="216"/>
    </location>
</feature>
<name>A0A0K2SWF0_LEPSM</name>
<keyword evidence="4 10" id="KW-1133">Transmembrane helix</keyword>
<keyword evidence="2 9" id="KW-0813">Transport</keyword>
<feature type="transmembrane region" description="Helical" evidence="10">
    <location>
        <begin position="389"/>
        <end position="408"/>
    </location>
</feature>
<dbReference type="EMBL" id="HACA01000474">
    <property type="protein sequence ID" value="CDW17835.1"/>
    <property type="molecule type" value="Transcribed_RNA"/>
</dbReference>
<evidence type="ECO:0000256" key="5">
    <source>
        <dbReference type="ARBA" id="ARBA00023053"/>
    </source>
</evidence>
<evidence type="ECO:0000256" key="4">
    <source>
        <dbReference type="ARBA" id="ARBA00022989"/>
    </source>
</evidence>
<evidence type="ECO:0000313" key="12">
    <source>
        <dbReference type="EMBL" id="CDW17835.1"/>
    </source>
</evidence>
<dbReference type="Pfam" id="PF00999">
    <property type="entry name" value="Na_H_Exchanger"/>
    <property type="match status" value="1"/>
</dbReference>
<feature type="domain" description="Cation/H+ exchanger transmembrane" evidence="11">
    <location>
        <begin position="18"/>
        <end position="479"/>
    </location>
</feature>
<keyword evidence="9" id="KW-0050">Antiport</keyword>
<dbReference type="AlphaFoldDB" id="A0A0K2SWF0"/>
<evidence type="ECO:0000259" key="11">
    <source>
        <dbReference type="Pfam" id="PF00999"/>
    </source>
</evidence>
<evidence type="ECO:0000256" key="9">
    <source>
        <dbReference type="RuleBase" id="RU003722"/>
    </source>
</evidence>
<evidence type="ECO:0000256" key="6">
    <source>
        <dbReference type="ARBA" id="ARBA00023065"/>
    </source>
</evidence>
<feature type="transmembrane region" description="Helical" evidence="10">
    <location>
        <begin position="34"/>
        <end position="52"/>
    </location>
</feature>
<proteinExistence type="inferred from homology"/>
<dbReference type="Gene3D" id="6.10.140.1330">
    <property type="match status" value="1"/>
</dbReference>
<accession>A0A0K2SWF0</accession>
<dbReference type="InterPro" id="IPR006153">
    <property type="entry name" value="Cation/H_exchanger_TM"/>
</dbReference>
<keyword evidence="5" id="KW-0915">Sodium</keyword>
<feature type="transmembrane region" description="Helical" evidence="10">
    <location>
        <begin position="457"/>
        <end position="482"/>
    </location>
</feature>
<feature type="transmembrane region" description="Helical" evidence="10">
    <location>
        <begin position="6"/>
        <end position="27"/>
    </location>
</feature>
<evidence type="ECO:0000256" key="7">
    <source>
        <dbReference type="ARBA" id="ARBA00023136"/>
    </source>
</evidence>
<dbReference type="GeneID" id="121121998"/>
<keyword evidence="3 9" id="KW-0812">Transmembrane</keyword>
<keyword evidence="8 9" id="KW-0739">Sodium transport</keyword>
<feature type="transmembrane region" description="Helical" evidence="10">
    <location>
        <begin position="316"/>
        <end position="343"/>
    </location>
</feature>
<dbReference type="InterPro" id="IPR018422">
    <property type="entry name" value="Cation/H_exchanger_CPA1"/>
</dbReference>